<name>A0A7W0C8Q1_9BACT</name>
<comment type="caution">
    <text evidence="2">The sequence shown here is derived from an EMBL/GenBank/DDBJ whole genome shotgun (WGS) entry which is preliminary data.</text>
</comment>
<sequence>MARALEIDDADCFFIKMFPALDLNLVDLEGCCQYVLQRYRIWEWSPRKPEGRGRVFEATLSLFPQKGSGAEKHGPGRRASFLTTFDDEN</sequence>
<evidence type="ECO:0000313" key="2">
    <source>
        <dbReference type="EMBL" id="MBA2881249.1"/>
    </source>
</evidence>
<evidence type="ECO:0000313" key="3">
    <source>
        <dbReference type="Proteomes" id="UP000525298"/>
    </source>
</evidence>
<reference evidence="2 3" key="1">
    <citation type="submission" date="2020-07" db="EMBL/GenBank/DDBJ databases">
        <title>Genomic Encyclopedia of Type Strains, Phase IV (KMG-IV): sequencing the most valuable type-strain genomes for metagenomic binning, comparative biology and taxonomic classification.</title>
        <authorList>
            <person name="Goeker M."/>
        </authorList>
    </citation>
    <scope>NUCLEOTIDE SEQUENCE [LARGE SCALE GENOMIC DNA]</scope>
    <source>
        <strain evidence="2 3">DSM 17721</strain>
    </source>
</reference>
<evidence type="ECO:0000256" key="1">
    <source>
        <dbReference type="SAM" id="MobiDB-lite"/>
    </source>
</evidence>
<protein>
    <submittedName>
        <fullName evidence="2">Uncharacterized protein</fullName>
    </submittedName>
</protein>
<proteinExistence type="predicted"/>
<keyword evidence="3" id="KW-1185">Reference proteome</keyword>
<feature type="region of interest" description="Disordered" evidence="1">
    <location>
        <begin position="67"/>
        <end position="89"/>
    </location>
</feature>
<gene>
    <name evidence="2" type="ORF">HNR65_001575</name>
</gene>
<dbReference type="AlphaFoldDB" id="A0A7W0C8Q1"/>
<dbReference type="RefSeq" id="WP_181550897.1">
    <property type="nucleotide sequence ID" value="NZ_JACDUS010000003.1"/>
</dbReference>
<accession>A0A7W0C8Q1</accession>
<dbReference type="Proteomes" id="UP000525298">
    <property type="component" value="Unassembled WGS sequence"/>
</dbReference>
<dbReference type="EMBL" id="JACDUS010000003">
    <property type="protein sequence ID" value="MBA2881249.1"/>
    <property type="molecule type" value="Genomic_DNA"/>
</dbReference>
<organism evidence="2 3">
    <name type="scientific">Desulfosalsimonas propionicica</name>
    <dbReference type="NCBI Taxonomy" id="332175"/>
    <lineage>
        <taxon>Bacteria</taxon>
        <taxon>Pseudomonadati</taxon>
        <taxon>Thermodesulfobacteriota</taxon>
        <taxon>Desulfobacteria</taxon>
        <taxon>Desulfobacterales</taxon>
        <taxon>Desulfosalsimonadaceae</taxon>
        <taxon>Desulfosalsimonas</taxon>
    </lineage>
</organism>